<reference evidence="2" key="1">
    <citation type="journal article" date="2022" name="Mol. Ecol. Resour.">
        <title>The genomes of chicory, endive, great burdock and yacon provide insights into Asteraceae palaeo-polyploidization history and plant inulin production.</title>
        <authorList>
            <person name="Fan W."/>
            <person name="Wang S."/>
            <person name="Wang H."/>
            <person name="Wang A."/>
            <person name="Jiang F."/>
            <person name="Liu H."/>
            <person name="Zhao H."/>
            <person name="Xu D."/>
            <person name="Zhang Y."/>
        </authorList>
    </citation>
    <scope>NUCLEOTIDE SEQUENCE [LARGE SCALE GENOMIC DNA]</scope>
    <source>
        <strain evidence="2">cv. Yunnan</strain>
    </source>
</reference>
<comment type="caution">
    <text evidence="1">The sequence shown here is derived from an EMBL/GenBank/DDBJ whole genome shotgun (WGS) entry which is preliminary data.</text>
</comment>
<accession>A0ACB8YKJ6</accession>
<evidence type="ECO:0000313" key="2">
    <source>
        <dbReference type="Proteomes" id="UP001056120"/>
    </source>
</evidence>
<protein>
    <submittedName>
        <fullName evidence="1">Uncharacterized protein</fullName>
    </submittedName>
</protein>
<name>A0ACB8YKJ6_9ASTR</name>
<evidence type="ECO:0000313" key="1">
    <source>
        <dbReference type="EMBL" id="KAI3686264.1"/>
    </source>
</evidence>
<proteinExistence type="predicted"/>
<dbReference type="EMBL" id="CM042044">
    <property type="protein sequence ID" value="KAI3686264.1"/>
    <property type="molecule type" value="Genomic_DNA"/>
</dbReference>
<dbReference type="Proteomes" id="UP001056120">
    <property type="component" value="Linkage Group LG27"/>
</dbReference>
<reference evidence="1 2" key="2">
    <citation type="journal article" date="2022" name="Mol. Ecol. Resour.">
        <title>The genomes of chicory, endive, great burdock and yacon provide insights into Asteraceae paleo-polyploidization history and plant inulin production.</title>
        <authorList>
            <person name="Fan W."/>
            <person name="Wang S."/>
            <person name="Wang H."/>
            <person name="Wang A."/>
            <person name="Jiang F."/>
            <person name="Liu H."/>
            <person name="Zhao H."/>
            <person name="Xu D."/>
            <person name="Zhang Y."/>
        </authorList>
    </citation>
    <scope>NUCLEOTIDE SEQUENCE [LARGE SCALE GENOMIC DNA]</scope>
    <source>
        <strain evidence="2">cv. Yunnan</strain>
        <tissue evidence="1">Leaves</tissue>
    </source>
</reference>
<keyword evidence="2" id="KW-1185">Reference proteome</keyword>
<organism evidence="1 2">
    <name type="scientific">Smallanthus sonchifolius</name>
    <dbReference type="NCBI Taxonomy" id="185202"/>
    <lineage>
        <taxon>Eukaryota</taxon>
        <taxon>Viridiplantae</taxon>
        <taxon>Streptophyta</taxon>
        <taxon>Embryophyta</taxon>
        <taxon>Tracheophyta</taxon>
        <taxon>Spermatophyta</taxon>
        <taxon>Magnoliopsida</taxon>
        <taxon>eudicotyledons</taxon>
        <taxon>Gunneridae</taxon>
        <taxon>Pentapetalae</taxon>
        <taxon>asterids</taxon>
        <taxon>campanulids</taxon>
        <taxon>Asterales</taxon>
        <taxon>Asteraceae</taxon>
        <taxon>Asteroideae</taxon>
        <taxon>Heliantheae alliance</taxon>
        <taxon>Millerieae</taxon>
        <taxon>Smallanthus</taxon>
    </lineage>
</organism>
<sequence length="174" mass="19722">MGILRISDEGIINATSHCNQACKQEFAKHASSSTKVENRMTKVLVLNCDGKKIKLSETCLFRYYKGDEHKQVSHRDDFLSCSACNKVCHFELRSRDACRFYHDAAARENKALSRRFLHSVGLIHRPRTETIFSNEELGAFVGQIRVKAPHYIEIACGCTNKTLGDSSGILCRFY</sequence>
<gene>
    <name evidence="1" type="ORF">L1987_79938</name>
</gene>